<gene>
    <name evidence="2" type="ORF">MNB_SV-5-1611</name>
</gene>
<proteinExistence type="predicted"/>
<dbReference type="EMBL" id="FPKX01000032">
    <property type="protein sequence ID" value="SFZ97951.1"/>
    <property type="molecule type" value="Genomic_DNA"/>
</dbReference>
<evidence type="ECO:0000313" key="2">
    <source>
        <dbReference type="EMBL" id="SFZ97951.1"/>
    </source>
</evidence>
<protein>
    <recommendedName>
        <fullName evidence="1">DUF2249 domain-containing protein</fullName>
    </recommendedName>
</protein>
<evidence type="ECO:0000259" key="1">
    <source>
        <dbReference type="Pfam" id="PF10006"/>
    </source>
</evidence>
<accession>A0A1W1ED52</accession>
<name>A0A1W1ED52_9ZZZZ</name>
<dbReference type="InterPro" id="IPR036868">
    <property type="entry name" value="TusA-like_sf"/>
</dbReference>
<feature type="domain" description="DUF2249" evidence="1">
    <location>
        <begin position="9"/>
        <end position="74"/>
    </location>
</feature>
<dbReference type="SUPFAM" id="SSF64307">
    <property type="entry name" value="SirA-like"/>
    <property type="match status" value="1"/>
</dbReference>
<dbReference type="Pfam" id="PF10006">
    <property type="entry name" value="DUF2249"/>
    <property type="match status" value="1"/>
</dbReference>
<dbReference type="InterPro" id="IPR018720">
    <property type="entry name" value="DUF2249"/>
</dbReference>
<sequence>MSNFEKIFLDARDLEHPKPLEIAIKSLRELNKNSYFYMIHRKHPIPLLDLAQEQGMKVLAKEDSEGNWHILISRDDSIDLNNLLIDISSDH</sequence>
<dbReference type="AlphaFoldDB" id="A0A1W1ED52"/>
<organism evidence="2">
    <name type="scientific">hydrothermal vent metagenome</name>
    <dbReference type="NCBI Taxonomy" id="652676"/>
    <lineage>
        <taxon>unclassified sequences</taxon>
        <taxon>metagenomes</taxon>
        <taxon>ecological metagenomes</taxon>
    </lineage>
</organism>
<reference evidence="2" key="1">
    <citation type="submission" date="2016-10" db="EMBL/GenBank/DDBJ databases">
        <authorList>
            <person name="de Groot N.N."/>
        </authorList>
    </citation>
    <scope>NUCLEOTIDE SEQUENCE</scope>
</reference>